<keyword evidence="2" id="KW-1133">Transmembrane helix</keyword>
<name>T0L225_9BACT</name>
<feature type="coiled-coil region" evidence="1">
    <location>
        <begin position="50"/>
        <end position="77"/>
    </location>
</feature>
<organism evidence="3 4">
    <name type="scientific">Sulfurimonas hongkongensis</name>
    <dbReference type="NCBI Taxonomy" id="1172190"/>
    <lineage>
        <taxon>Bacteria</taxon>
        <taxon>Pseudomonadati</taxon>
        <taxon>Campylobacterota</taxon>
        <taxon>Epsilonproteobacteria</taxon>
        <taxon>Campylobacterales</taxon>
        <taxon>Sulfurimonadaceae</taxon>
        <taxon>Sulfurimonas</taxon>
    </lineage>
</organism>
<keyword evidence="2" id="KW-0472">Membrane</keyword>
<dbReference type="EMBL" id="AUPZ01000005">
    <property type="protein sequence ID" value="EQB39858.1"/>
    <property type="molecule type" value="Genomic_DNA"/>
</dbReference>
<feature type="transmembrane region" description="Helical" evidence="2">
    <location>
        <begin position="20"/>
        <end position="41"/>
    </location>
</feature>
<comment type="caution">
    <text evidence="3">The sequence shown here is derived from an EMBL/GenBank/DDBJ whole genome shotgun (WGS) entry which is preliminary data.</text>
</comment>
<protein>
    <recommendedName>
        <fullName evidence="5">Fimbrial assembly protein</fullName>
    </recommendedName>
</protein>
<dbReference type="PATRIC" id="fig|1172190.3.peg.893"/>
<evidence type="ECO:0000256" key="1">
    <source>
        <dbReference type="SAM" id="Coils"/>
    </source>
</evidence>
<evidence type="ECO:0000256" key="2">
    <source>
        <dbReference type="SAM" id="Phobius"/>
    </source>
</evidence>
<keyword evidence="4" id="KW-1185">Reference proteome</keyword>
<keyword evidence="2" id="KW-0812">Transmembrane</keyword>
<dbReference type="OrthoDB" id="5372783at2"/>
<dbReference type="eggNOG" id="COG3166">
    <property type="taxonomic scope" value="Bacteria"/>
</dbReference>
<evidence type="ECO:0000313" key="3">
    <source>
        <dbReference type="EMBL" id="EQB39858.1"/>
    </source>
</evidence>
<dbReference type="STRING" id="1172190.M947_04575"/>
<keyword evidence="1" id="KW-0175">Coiled coil</keyword>
<accession>T0L225</accession>
<gene>
    <name evidence="3" type="ORF">M947_04575</name>
</gene>
<dbReference type="AlphaFoldDB" id="T0L225"/>
<reference evidence="3 4" key="1">
    <citation type="submission" date="2013-07" db="EMBL/GenBank/DDBJ databases">
        <title>Sulfurimonas hongkongensis AST-10 Genome Sequencing.</title>
        <authorList>
            <person name="Cai L."/>
            <person name="Zhang T."/>
        </authorList>
    </citation>
    <scope>NUCLEOTIDE SEQUENCE [LARGE SCALE GENOMIC DNA]</scope>
    <source>
        <strain evidence="3 4">AST-10</strain>
    </source>
</reference>
<dbReference type="RefSeq" id="WP_021287186.1">
    <property type="nucleotide sequence ID" value="NZ_AUPZ01000005.1"/>
</dbReference>
<evidence type="ECO:0000313" key="4">
    <source>
        <dbReference type="Proteomes" id="UP000015520"/>
    </source>
</evidence>
<sequence length="187" mass="21908">MKYSYIKPRKKSVISSELHLIFSFFTITLLMLFLTYSFLLFKDYRFAQNKKDIDQKMLELESSVQKMNAQITFIEKEVLLSERISTKNTVLKDSIANLFDLVPQRITLSQATLLKNGLILHGVTPNKDVYNFMLQAPLRSIFHRTYSSFYESDNGWLRFVSTNYIDEEELALESPSYEEKKEVGDED</sequence>
<evidence type="ECO:0008006" key="5">
    <source>
        <dbReference type="Google" id="ProtNLM"/>
    </source>
</evidence>
<dbReference type="Proteomes" id="UP000015520">
    <property type="component" value="Unassembled WGS sequence"/>
</dbReference>
<proteinExistence type="predicted"/>